<name>A0A0F9W3L7_9ZZZZ</name>
<organism evidence="1">
    <name type="scientific">marine sediment metagenome</name>
    <dbReference type="NCBI Taxonomy" id="412755"/>
    <lineage>
        <taxon>unclassified sequences</taxon>
        <taxon>metagenomes</taxon>
        <taxon>ecological metagenomes</taxon>
    </lineage>
</organism>
<dbReference type="AlphaFoldDB" id="A0A0F9W3L7"/>
<evidence type="ECO:0000313" key="1">
    <source>
        <dbReference type="EMBL" id="KKN72658.1"/>
    </source>
</evidence>
<sequence length="298" mass="33211">MELDPIIAALCGEEFTCKTTMGLSFPKPLSHLDIDVGGFKRAAWRIDATNIETHSFPKPLTDADIAKMKGIVTTTISTRAVTAIPKKVEGMKELWQKIIDQFVSDCVAEELRSIVVDSATLLYKIGCDAYLQELQEKQLIKWKSANPNTQFNENDFREKLQPLEYGVVYDRLQRIYHTSRSYRKNLILIHYPTDEYGTLPDGKGGMVEGKTGRTVMDGYKDTGKFSDLVAWLSIKSQMVPSDPKNPQSPKRDEKYPVAKITKCGIEGTGLAALGLEIPATYEGLVNQVNMLKGIANVS</sequence>
<protein>
    <submittedName>
        <fullName evidence="1">Uncharacterized protein</fullName>
    </submittedName>
</protein>
<comment type="caution">
    <text evidence="1">The sequence shown here is derived from an EMBL/GenBank/DDBJ whole genome shotgun (WGS) entry which is preliminary data.</text>
</comment>
<reference evidence="1" key="1">
    <citation type="journal article" date="2015" name="Nature">
        <title>Complex archaea that bridge the gap between prokaryotes and eukaryotes.</title>
        <authorList>
            <person name="Spang A."/>
            <person name="Saw J.H."/>
            <person name="Jorgensen S.L."/>
            <person name="Zaremba-Niedzwiedzka K."/>
            <person name="Martijn J."/>
            <person name="Lind A.E."/>
            <person name="van Eijk R."/>
            <person name="Schleper C."/>
            <person name="Guy L."/>
            <person name="Ettema T.J."/>
        </authorList>
    </citation>
    <scope>NUCLEOTIDE SEQUENCE</scope>
</reference>
<proteinExistence type="predicted"/>
<dbReference type="EMBL" id="LAZR01000358">
    <property type="protein sequence ID" value="KKN72658.1"/>
    <property type="molecule type" value="Genomic_DNA"/>
</dbReference>
<accession>A0A0F9W3L7</accession>
<gene>
    <name evidence="1" type="ORF">LCGC14_0409000</name>
</gene>